<accession>A0ABQ7LAD6</accession>
<name>A0ABQ7LAD6_BRACM</name>
<reference evidence="2 3" key="1">
    <citation type="submission" date="2021-03" db="EMBL/GenBank/DDBJ databases">
        <authorList>
            <person name="King G.J."/>
            <person name="Bancroft I."/>
            <person name="Baten A."/>
            <person name="Bloomfield J."/>
            <person name="Borpatragohain P."/>
            <person name="He Z."/>
            <person name="Irish N."/>
            <person name="Irwin J."/>
            <person name="Liu K."/>
            <person name="Mauleon R.P."/>
            <person name="Moore J."/>
            <person name="Morris R."/>
            <person name="Ostergaard L."/>
            <person name="Wang B."/>
            <person name="Wells R."/>
        </authorList>
    </citation>
    <scope>NUCLEOTIDE SEQUENCE [LARGE SCALE GENOMIC DNA]</scope>
    <source>
        <strain evidence="2">R-o-18</strain>
        <tissue evidence="2">Leaf</tissue>
    </source>
</reference>
<evidence type="ECO:0000313" key="2">
    <source>
        <dbReference type="EMBL" id="KAG5383535.1"/>
    </source>
</evidence>
<proteinExistence type="predicted"/>
<protein>
    <submittedName>
        <fullName evidence="2">Uncharacterized protein</fullName>
    </submittedName>
</protein>
<comment type="caution">
    <text evidence="2">The sequence shown here is derived from an EMBL/GenBank/DDBJ whole genome shotgun (WGS) entry which is preliminary data.</text>
</comment>
<feature type="compositionally biased region" description="Basic residues" evidence="1">
    <location>
        <begin position="63"/>
        <end position="76"/>
    </location>
</feature>
<keyword evidence="3" id="KW-1185">Reference proteome</keyword>
<feature type="compositionally biased region" description="Basic and acidic residues" evidence="1">
    <location>
        <begin position="77"/>
        <end position="89"/>
    </location>
</feature>
<evidence type="ECO:0000256" key="1">
    <source>
        <dbReference type="SAM" id="MobiDB-lite"/>
    </source>
</evidence>
<dbReference type="EMBL" id="JADBGQ010000008">
    <property type="protein sequence ID" value="KAG5383535.1"/>
    <property type="molecule type" value="Genomic_DNA"/>
</dbReference>
<evidence type="ECO:0000313" key="3">
    <source>
        <dbReference type="Proteomes" id="UP000823674"/>
    </source>
</evidence>
<feature type="region of interest" description="Disordered" evidence="1">
    <location>
        <begin position="63"/>
        <end position="90"/>
    </location>
</feature>
<organism evidence="2 3">
    <name type="scientific">Brassica rapa subsp. trilocularis</name>
    <dbReference type="NCBI Taxonomy" id="1813537"/>
    <lineage>
        <taxon>Eukaryota</taxon>
        <taxon>Viridiplantae</taxon>
        <taxon>Streptophyta</taxon>
        <taxon>Embryophyta</taxon>
        <taxon>Tracheophyta</taxon>
        <taxon>Spermatophyta</taxon>
        <taxon>Magnoliopsida</taxon>
        <taxon>eudicotyledons</taxon>
        <taxon>Gunneridae</taxon>
        <taxon>Pentapetalae</taxon>
        <taxon>rosids</taxon>
        <taxon>malvids</taxon>
        <taxon>Brassicales</taxon>
        <taxon>Brassicaceae</taxon>
        <taxon>Brassiceae</taxon>
        <taxon>Brassica</taxon>
    </lineage>
</organism>
<sequence length="133" mass="15653">MWLRKSVLSRALASPKKQFKLLSVSSLTRKKKSTHILHITVYIVLTSMIKNIPTQDLWSCLRRRQPRSVKSPKRKSRTDTPRDIRDNSNRHKYANNISTCSLLLLMKITYMHNVNRPMLLSFYEKCINSLKTH</sequence>
<dbReference type="Proteomes" id="UP000823674">
    <property type="component" value="Chromosome A09"/>
</dbReference>
<gene>
    <name evidence="2" type="primary">A09p026090.1_BraROA</name>
    <name evidence="2" type="ORF">IGI04_035005</name>
</gene>